<dbReference type="AlphaFoldDB" id="A0A9E7PPK1"/>
<dbReference type="PROSITE" id="PS00116">
    <property type="entry name" value="DNA_POLYMERASE_B"/>
    <property type="match status" value="1"/>
</dbReference>
<evidence type="ECO:0000313" key="11">
    <source>
        <dbReference type="Proteomes" id="UP001060368"/>
    </source>
</evidence>
<dbReference type="CDD" id="cd00145">
    <property type="entry name" value="POLBc"/>
    <property type="match status" value="1"/>
</dbReference>
<dbReference type="KEGG" id="mend:L6E24_00785"/>
<dbReference type="PANTHER" id="PTHR10322">
    <property type="entry name" value="DNA POLYMERASE CATALYTIC SUBUNIT"/>
    <property type="match status" value="1"/>
</dbReference>
<gene>
    <name evidence="10" type="ORF">L6E24_00785</name>
</gene>
<accession>A0A9E7PPK1</accession>
<dbReference type="InterPro" id="IPR017964">
    <property type="entry name" value="DNA-dir_DNA_pol_B_CS"/>
</dbReference>
<evidence type="ECO:0000256" key="5">
    <source>
        <dbReference type="ARBA" id="ARBA00023125"/>
    </source>
</evidence>
<dbReference type="Gene3D" id="3.90.1600.10">
    <property type="entry name" value="Palm domain of DNA polymerase"/>
    <property type="match status" value="1"/>
</dbReference>
<keyword evidence="3 7" id="KW-0548">Nucleotidyltransferase</keyword>
<dbReference type="InterPro" id="IPR023211">
    <property type="entry name" value="DNA_pol_palm_dom_sf"/>
</dbReference>
<dbReference type="EC" id="2.7.7.7" evidence="7"/>
<dbReference type="GO" id="GO:0000166">
    <property type="term" value="F:nucleotide binding"/>
    <property type="evidence" value="ECO:0007669"/>
    <property type="project" value="InterPro"/>
</dbReference>
<organism evidence="10 11">
    <name type="scientific">Methanoplanus endosymbiosus</name>
    <dbReference type="NCBI Taxonomy" id="33865"/>
    <lineage>
        <taxon>Archaea</taxon>
        <taxon>Methanobacteriati</taxon>
        <taxon>Methanobacteriota</taxon>
        <taxon>Stenosarchaea group</taxon>
        <taxon>Methanomicrobia</taxon>
        <taxon>Methanomicrobiales</taxon>
        <taxon>Methanomicrobiaceae</taxon>
        <taxon>Methanoplanus</taxon>
    </lineage>
</organism>
<comment type="similarity">
    <text evidence="1 7">Belongs to the DNA polymerase type-B family.</text>
</comment>
<protein>
    <recommendedName>
        <fullName evidence="7">DNA polymerase</fullName>
        <ecNumber evidence="7">2.7.7.7</ecNumber>
    </recommendedName>
</protein>
<dbReference type="PANTHER" id="PTHR10322:SF23">
    <property type="entry name" value="DNA POLYMERASE DELTA CATALYTIC SUBUNIT"/>
    <property type="match status" value="1"/>
</dbReference>
<dbReference type="SMART" id="SM00486">
    <property type="entry name" value="POLBc"/>
    <property type="match status" value="1"/>
</dbReference>
<evidence type="ECO:0000256" key="4">
    <source>
        <dbReference type="ARBA" id="ARBA00022932"/>
    </source>
</evidence>
<dbReference type="InterPro" id="IPR006172">
    <property type="entry name" value="DNA-dir_DNA_pol_B"/>
</dbReference>
<evidence type="ECO:0000256" key="6">
    <source>
        <dbReference type="ARBA" id="ARBA00049244"/>
    </source>
</evidence>
<dbReference type="InterPro" id="IPR036397">
    <property type="entry name" value="RNaseH_sf"/>
</dbReference>
<dbReference type="PRINTS" id="PR00106">
    <property type="entry name" value="DNAPOLB"/>
</dbReference>
<dbReference type="InterPro" id="IPR006134">
    <property type="entry name" value="DNA-dir_DNA_pol_B_multi_dom"/>
</dbReference>
<evidence type="ECO:0000256" key="1">
    <source>
        <dbReference type="ARBA" id="ARBA00005755"/>
    </source>
</evidence>
<name>A0A9E7PPK1_9EURY</name>
<dbReference type="Pfam" id="PF03104">
    <property type="entry name" value="DNA_pol_B_exo1"/>
    <property type="match status" value="1"/>
</dbReference>
<evidence type="ECO:0000313" key="10">
    <source>
        <dbReference type="EMBL" id="UUX92696.1"/>
    </source>
</evidence>
<dbReference type="SUPFAM" id="SSF56672">
    <property type="entry name" value="DNA/RNA polymerases"/>
    <property type="match status" value="1"/>
</dbReference>
<dbReference type="InterPro" id="IPR050240">
    <property type="entry name" value="DNA_pol_type-B"/>
</dbReference>
<dbReference type="Gene3D" id="3.30.420.10">
    <property type="entry name" value="Ribonuclease H-like superfamily/Ribonuclease H"/>
    <property type="match status" value="1"/>
</dbReference>
<keyword evidence="2 7" id="KW-0808">Transferase</keyword>
<reference evidence="10" key="1">
    <citation type="submission" date="2022-04" db="EMBL/GenBank/DDBJ databases">
        <title>Complete genome of Methanoplanus endosymbiosus DSM 3599.</title>
        <authorList>
            <person name="Chen S.-C."/>
            <person name="You Y.-T."/>
            <person name="Zhou Y.-Z."/>
            <person name="Lai M.-C."/>
        </authorList>
    </citation>
    <scope>NUCLEOTIDE SEQUENCE</scope>
    <source>
        <strain evidence="10">DSM 3599</strain>
    </source>
</reference>
<evidence type="ECO:0000256" key="2">
    <source>
        <dbReference type="ARBA" id="ARBA00022679"/>
    </source>
</evidence>
<keyword evidence="4 7" id="KW-0239">DNA-directed DNA polymerase</keyword>
<dbReference type="InterPro" id="IPR006133">
    <property type="entry name" value="DNA-dir_DNA_pol_B_exonuc"/>
</dbReference>
<dbReference type="GeneID" id="74306186"/>
<dbReference type="InterPro" id="IPR043502">
    <property type="entry name" value="DNA/RNA_pol_sf"/>
</dbReference>
<keyword evidence="11" id="KW-1185">Reference proteome</keyword>
<dbReference type="RefSeq" id="WP_257742840.1">
    <property type="nucleotide sequence ID" value="NZ_CP096115.1"/>
</dbReference>
<evidence type="ECO:0000259" key="8">
    <source>
        <dbReference type="Pfam" id="PF00136"/>
    </source>
</evidence>
<dbReference type="InterPro" id="IPR042087">
    <property type="entry name" value="DNA_pol_B_thumb"/>
</dbReference>
<keyword evidence="7" id="KW-0235">DNA replication</keyword>
<dbReference type="GO" id="GO:0003887">
    <property type="term" value="F:DNA-directed DNA polymerase activity"/>
    <property type="evidence" value="ECO:0007669"/>
    <property type="project" value="UniProtKB-KW"/>
</dbReference>
<sequence length="843" mass="95964">MQQSLFPGTEVIIQDEKNKTCGSNDLSEVEKEINGLNNNNPELTGEEAVVKNPDEISIAINQVEYSNEFDGPVVHIFGREESGKARHIQVTGFRPYFYAPEDAVREAWLPGGYNRDLSENYISIQGERLGRIITAKPGDVREFREGFKHFEADIPFATRFMIDNGLTGGVSVKSEITDYKDVSPSEVNSPARVCIIDIECEDEHGFPDANKEKINCITCWDSYDNEYKTFVWLINGNGPESVALCNDCHEVVICSDENDLLKRFIAYIAKRDPDVLSGWNFTDFDMPYIQKRIEVLGVSDEGLSRLPGGPSARNPVRGRAVFDLLTGYKKMQGGRKESYRLDAIAEEEIGEGKIRYTGTVSDLWKYDPKKLVEYNVKDVELCVGINNKNKIVEFYREIARYVGCPLDRTLNSSNVIDIFVLRKAYKKYILPSKGYADAEEFEGATVFDPSKGVKENVIVLDLKSLYPMCMMTINASPETKNKEGELRAPNGIRFKKEPDGLTRSIISDLLKERDERKTERNNYDYGSPEYELYDIQQNVLKVIMNTYYGVSGYARFRLYDRDIGSAVTSVGRAIIDHTRKIIEGMGYAVIYGDTDSCMINLPVMEREDTIKTAREIEKRLNDSYSEFSKNILNAESHYFSIKFEKIYERFFQAGKKKRYAGYLVWKEGKEVDQIDIVGFEMKRSDSPHITKEVQLKVMDLILKGAEQSELKSYLGEVIKTYRKGGYALDDVGIPGGIGKDLQSYENKDAHVRGAIYSNDNLGTDFKRGSKPKRVYIKTVTAKYPKTDVIDFEYADQVPHEFIIDWETMLEKTIKQPISRIIEAIGIPWAEVDPSRTTLFDFGM</sequence>
<comment type="catalytic activity">
    <reaction evidence="6 7">
        <text>DNA(n) + a 2'-deoxyribonucleoside 5'-triphosphate = DNA(n+1) + diphosphate</text>
        <dbReference type="Rhea" id="RHEA:22508"/>
        <dbReference type="Rhea" id="RHEA-COMP:17339"/>
        <dbReference type="Rhea" id="RHEA-COMP:17340"/>
        <dbReference type="ChEBI" id="CHEBI:33019"/>
        <dbReference type="ChEBI" id="CHEBI:61560"/>
        <dbReference type="ChEBI" id="CHEBI:173112"/>
        <dbReference type="EC" id="2.7.7.7"/>
    </reaction>
</comment>
<dbReference type="InterPro" id="IPR012337">
    <property type="entry name" value="RNaseH-like_sf"/>
</dbReference>
<feature type="domain" description="DNA-directed DNA polymerase family B exonuclease" evidence="9">
    <location>
        <begin position="148"/>
        <end position="306"/>
    </location>
</feature>
<dbReference type="SUPFAM" id="SSF53098">
    <property type="entry name" value="Ribonuclease H-like"/>
    <property type="match status" value="1"/>
</dbReference>
<evidence type="ECO:0000256" key="3">
    <source>
        <dbReference type="ARBA" id="ARBA00022695"/>
    </source>
</evidence>
<proteinExistence type="inferred from homology"/>
<dbReference type="Pfam" id="PF00136">
    <property type="entry name" value="DNA_pol_B"/>
    <property type="match status" value="1"/>
</dbReference>
<evidence type="ECO:0000259" key="9">
    <source>
        <dbReference type="Pfam" id="PF03104"/>
    </source>
</evidence>
<dbReference type="GO" id="GO:0003677">
    <property type="term" value="F:DNA binding"/>
    <property type="evidence" value="ECO:0007669"/>
    <property type="project" value="UniProtKB-KW"/>
</dbReference>
<dbReference type="EMBL" id="CP096115">
    <property type="protein sequence ID" value="UUX92696.1"/>
    <property type="molecule type" value="Genomic_DNA"/>
</dbReference>
<keyword evidence="5 7" id="KW-0238">DNA-binding</keyword>
<dbReference type="Gene3D" id="1.10.132.60">
    <property type="entry name" value="DNA polymerase family B, C-terminal domain"/>
    <property type="match status" value="1"/>
</dbReference>
<dbReference type="CDD" id="cd05160">
    <property type="entry name" value="DEDDy_DNA_polB_exo"/>
    <property type="match status" value="1"/>
</dbReference>
<evidence type="ECO:0000256" key="7">
    <source>
        <dbReference type="RuleBase" id="RU000442"/>
    </source>
</evidence>
<dbReference type="Gene3D" id="3.30.342.10">
    <property type="entry name" value="DNA Polymerase, chain B, domain 1"/>
    <property type="match status" value="1"/>
</dbReference>
<dbReference type="Proteomes" id="UP001060368">
    <property type="component" value="Chromosome"/>
</dbReference>
<dbReference type="GO" id="GO:0006261">
    <property type="term" value="P:DNA-templated DNA replication"/>
    <property type="evidence" value="ECO:0007669"/>
    <property type="project" value="TreeGrafter"/>
</dbReference>
<feature type="domain" description="DNA-directed DNA polymerase family B multifunctional" evidence="8">
    <location>
        <begin position="414"/>
        <end position="824"/>
    </location>
</feature>